<organism evidence="1">
    <name type="scientific">Arundo donax</name>
    <name type="common">Giant reed</name>
    <name type="synonym">Donax arundinaceus</name>
    <dbReference type="NCBI Taxonomy" id="35708"/>
    <lineage>
        <taxon>Eukaryota</taxon>
        <taxon>Viridiplantae</taxon>
        <taxon>Streptophyta</taxon>
        <taxon>Embryophyta</taxon>
        <taxon>Tracheophyta</taxon>
        <taxon>Spermatophyta</taxon>
        <taxon>Magnoliopsida</taxon>
        <taxon>Liliopsida</taxon>
        <taxon>Poales</taxon>
        <taxon>Poaceae</taxon>
        <taxon>PACMAD clade</taxon>
        <taxon>Arundinoideae</taxon>
        <taxon>Arundineae</taxon>
        <taxon>Arundo</taxon>
    </lineage>
</organism>
<dbReference type="EMBL" id="GBRH01267223">
    <property type="protein sequence ID" value="JAD30672.1"/>
    <property type="molecule type" value="Transcribed_RNA"/>
</dbReference>
<reference evidence="1" key="1">
    <citation type="submission" date="2014-09" db="EMBL/GenBank/DDBJ databases">
        <authorList>
            <person name="Magalhaes I.L.F."/>
            <person name="Oliveira U."/>
            <person name="Santos F.R."/>
            <person name="Vidigal T.H.D.A."/>
            <person name="Brescovit A.D."/>
            <person name="Santos A.J."/>
        </authorList>
    </citation>
    <scope>NUCLEOTIDE SEQUENCE</scope>
    <source>
        <tissue evidence="1">Shoot tissue taken approximately 20 cm above the soil surface</tissue>
    </source>
</reference>
<dbReference type="AlphaFoldDB" id="A0A0A8Z747"/>
<evidence type="ECO:0000313" key="1">
    <source>
        <dbReference type="EMBL" id="JAD30672.1"/>
    </source>
</evidence>
<name>A0A0A8Z747_ARUDO</name>
<sequence length="17" mass="1914">MPELGCTPDIFSYNTLL</sequence>
<proteinExistence type="predicted"/>
<accession>A0A0A8Z747</accession>
<protein>
    <submittedName>
        <fullName evidence="1">Uncharacterized protein</fullName>
    </submittedName>
</protein>
<reference evidence="1" key="2">
    <citation type="journal article" date="2015" name="Data Brief">
        <title>Shoot transcriptome of the giant reed, Arundo donax.</title>
        <authorList>
            <person name="Barrero R.A."/>
            <person name="Guerrero F.D."/>
            <person name="Moolhuijzen P."/>
            <person name="Goolsby J.A."/>
            <person name="Tidwell J."/>
            <person name="Bellgard S.E."/>
            <person name="Bellgard M.I."/>
        </authorList>
    </citation>
    <scope>NUCLEOTIDE SEQUENCE</scope>
    <source>
        <tissue evidence="1">Shoot tissue taken approximately 20 cm above the soil surface</tissue>
    </source>
</reference>